<evidence type="ECO:0000313" key="1">
    <source>
        <dbReference type="EMBL" id="SDD00986.1"/>
    </source>
</evidence>
<evidence type="ECO:0000313" key="2">
    <source>
        <dbReference type="Proteomes" id="UP000182100"/>
    </source>
</evidence>
<sequence length="77" mass="9194">MSQVLSEETHRNMLARIPHCTGREVSDWLRTVEEEGPSLFRFEEKVSWLRHEYDLAYGHAKAIVHEYDLRRAARNLR</sequence>
<protein>
    <recommendedName>
        <fullName evidence="3">DUF4287 domain-containing protein</fullName>
    </recommendedName>
</protein>
<gene>
    <name evidence="1" type="ORF">SAMN05216505_104434</name>
</gene>
<dbReference type="InterPro" id="IPR025629">
    <property type="entry name" value="DUF4287"/>
</dbReference>
<accession>A0A1G6RAS2</accession>
<dbReference type="Proteomes" id="UP000182100">
    <property type="component" value="Unassembled WGS sequence"/>
</dbReference>
<evidence type="ECO:0008006" key="3">
    <source>
        <dbReference type="Google" id="ProtNLM"/>
    </source>
</evidence>
<dbReference type="Pfam" id="PF14117">
    <property type="entry name" value="DUF4287"/>
    <property type="match status" value="1"/>
</dbReference>
<organism evidence="1 2">
    <name type="scientific">Streptomyces prasinopilosus</name>
    <dbReference type="NCBI Taxonomy" id="67344"/>
    <lineage>
        <taxon>Bacteria</taxon>
        <taxon>Bacillati</taxon>
        <taxon>Actinomycetota</taxon>
        <taxon>Actinomycetes</taxon>
        <taxon>Kitasatosporales</taxon>
        <taxon>Streptomycetaceae</taxon>
        <taxon>Streptomyces</taxon>
    </lineage>
</organism>
<dbReference type="EMBL" id="FMZK01000004">
    <property type="protein sequence ID" value="SDD00986.1"/>
    <property type="molecule type" value="Genomic_DNA"/>
</dbReference>
<dbReference type="AlphaFoldDB" id="A0A1G6RAS2"/>
<keyword evidence="2" id="KW-1185">Reference proteome</keyword>
<name>A0A1G6RAS2_9ACTN</name>
<reference evidence="2" key="1">
    <citation type="submission" date="2016-10" db="EMBL/GenBank/DDBJ databases">
        <authorList>
            <person name="Varghese N."/>
            <person name="Submissions S."/>
        </authorList>
    </citation>
    <scope>NUCLEOTIDE SEQUENCE [LARGE SCALE GENOMIC DNA]</scope>
    <source>
        <strain evidence="2">CGMCC 4.3504</strain>
    </source>
</reference>
<dbReference type="STRING" id="67344.SAMN05216505_104434"/>
<proteinExistence type="predicted"/>
<dbReference type="RefSeq" id="WP_055573748.1">
    <property type="nucleotide sequence ID" value="NZ_FMZK01000004.1"/>
</dbReference>